<keyword evidence="3" id="KW-1185">Reference proteome</keyword>
<dbReference type="EMBL" id="CP003531">
    <property type="protein sequence ID" value="AFK51442.1"/>
    <property type="molecule type" value="Genomic_DNA"/>
</dbReference>
<reference evidence="2 3" key="1">
    <citation type="journal article" date="2012" name="J. Bacteriol.">
        <title>Complete genome sequence of the hyperthermophilic cellulolytic Crenarchaeon 'Thermogladius cellulolyticus' 1633.</title>
        <authorList>
            <person name="Mardanov A.V."/>
            <person name="Kochetkova T.V."/>
            <person name="Beletsky A.V."/>
            <person name="Bonch-Osmolovskaya E.A."/>
            <person name="Ravin N.V."/>
            <person name="Skryabin K.G."/>
        </authorList>
    </citation>
    <scope>NUCLEOTIDE SEQUENCE [LARGE SCALE GENOMIC DNA]</scope>
    <source>
        <strain evidence="3">DSM 22663 / VKM B-2946 / 1633</strain>
    </source>
</reference>
<evidence type="ECO:0000256" key="1">
    <source>
        <dbReference type="SAM" id="MobiDB-lite"/>
    </source>
</evidence>
<evidence type="ECO:0000313" key="3">
    <source>
        <dbReference type="Proteomes" id="UP000005270"/>
    </source>
</evidence>
<accession>I3TFA4</accession>
<gene>
    <name evidence="2" type="ordered locus">TCELL_1019</name>
</gene>
<dbReference type="InParanoid" id="I3TFA4"/>
<sequence length="141" mass="15674">MYPEIIEILAFLGAIGDYSYIDRIGNAVDEVTLMESVRDAIRAYYTNCLGETKCVIYDKEKNLGVYCPSIDAESIDKAVSVMLAKLGKSTRVEMIKLSREIALKAYAEIPVVRDKLKCSQPAQQAQQPTQQAQQPAPQAQQ</sequence>
<evidence type="ECO:0000313" key="2">
    <source>
        <dbReference type="EMBL" id="AFK51442.1"/>
    </source>
</evidence>
<dbReference type="AlphaFoldDB" id="I3TFA4"/>
<dbReference type="eggNOG" id="arCOG03823">
    <property type="taxonomic scope" value="Archaea"/>
</dbReference>
<dbReference type="KEGG" id="thg:TCELL_1019"/>
<protein>
    <submittedName>
        <fullName evidence="2">Uncharacterized protein</fullName>
    </submittedName>
</protein>
<dbReference type="HOGENOM" id="CLU_1965451_0_0_2"/>
<name>I3TFA4_THEC1</name>
<dbReference type="Proteomes" id="UP000005270">
    <property type="component" value="Chromosome"/>
</dbReference>
<dbReference type="STRING" id="1184251.TCELL_1019"/>
<organism evidence="2 3">
    <name type="scientific">Thermogladius calderae (strain DSM 22663 / VKM B-2946 / 1633)</name>
    <dbReference type="NCBI Taxonomy" id="1184251"/>
    <lineage>
        <taxon>Archaea</taxon>
        <taxon>Thermoproteota</taxon>
        <taxon>Thermoprotei</taxon>
        <taxon>Desulfurococcales</taxon>
        <taxon>Desulfurococcaceae</taxon>
        <taxon>Thermogladius</taxon>
    </lineage>
</organism>
<dbReference type="RefSeq" id="WP_014737692.1">
    <property type="nucleotide sequence ID" value="NC_017954.1"/>
</dbReference>
<proteinExistence type="predicted"/>
<dbReference type="OrthoDB" id="19294at2157"/>
<dbReference type="Gene3D" id="1.20.120.1610">
    <property type="match status" value="1"/>
</dbReference>
<dbReference type="GeneID" id="13013338"/>
<feature type="region of interest" description="Disordered" evidence="1">
    <location>
        <begin position="120"/>
        <end position="141"/>
    </location>
</feature>